<dbReference type="PANTHER" id="PTHR33507:SF3">
    <property type="entry name" value="INNER MEMBRANE PROTEIN YBBJ"/>
    <property type="match status" value="1"/>
</dbReference>
<accession>A0ABW4L7V2</accession>
<protein>
    <submittedName>
        <fullName evidence="7">NfeD family protein</fullName>
    </submittedName>
</protein>
<keyword evidence="8" id="KW-1185">Reference proteome</keyword>
<reference evidence="8" key="1">
    <citation type="journal article" date="2019" name="Int. J. Syst. Evol. Microbiol.">
        <title>The Global Catalogue of Microorganisms (GCM) 10K type strain sequencing project: providing services to taxonomists for standard genome sequencing and annotation.</title>
        <authorList>
            <consortium name="The Broad Institute Genomics Platform"/>
            <consortium name="The Broad Institute Genome Sequencing Center for Infectious Disease"/>
            <person name="Wu L."/>
            <person name="Ma J."/>
        </authorList>
    </citation>
    <scope>NUCLEOTIDE SEQUENCE [LARGE SCALE GENOMIC DNA]</scope>
    <source>
        <strain evidence="8">JCM 17130</strain>
    </source>
</reference>
<feature type="transmembrane region" description="Helical" evidence="5">
    <location>
        <begin position="44"/>
        <end position="63"/>
    </location>
</feature>
<comment type="subcellular location">
    <subcellularLocation>
        <location evidence="1">Membrane</location>
        <topology evidence="1">Multi-pass membrane protein</topology>
    </subcellularLocation>
</comment>
<evidence type="ECO:0000313" key="8">
    <source>
        <dbReference type="Proteomes" id="UP001597277"/>
    </source>
</evidence>
<dbReference type="InterPro" id="IPR052165">
    <property type="entry name" value="Membrane_assoc_protease"/>
</dbReference>
<keyword evidence="2 5" id="KW-0812">Transmembrane</keyword>
<evidence type="ECO:0000313" key="7">
    <source>
        <dbReference type="EMBL" id="MFD1718136.1"/>
    </source>
</evidence>
<dbReference type="Gene3D" id="2.40.50.140">
    <property type="entry name" value="Nucleic acid-binding proteins"/>
    <property type="match status" value="1"/>
</dbReference>
<dbReference type="InterPro" id="IPR012340">
    <property type="entry name" value="NA-bd_OB-fold"/>
</dbReference>
<dbReference type="Pfam" id="PF01957">
    <property type="entry name" value="NfeD"/>
    <property type="match status" value="1"/>
</dbReference>
<comment type="caution">
    <text evidence="7">The sequence shown here is derived from an EMBL/GenBank/DDBJ whole genome shotgun (WGS) entry which is preliminary data.</text>
</comment>
<organism evidence="7 8">
    <name type="scientific">Georgenia deserti</name>
    <dbReference type="NCBI Taxonomy" id="2093781"/>
    <lineage>
        <taxon>Bacteria</taxon>
        <taxon>Bacillati</taxon>
        <taxon>Actinomycetota</taxon>
        <taxon>Actinomycetes</taxon>
        <taxon>Micrococcales</taxon>
        <taxon>Bogoriellaceae</taxon>
        <taxon>Georgenia</taxon>
    </lineage>
</organism>
<feature type="domain" description="NfeD-like C-terminal" evidence="6">
    <location>
        <begin position="83"/>
        <end position="141"/>
    </location>
</feature>
<evidence type="ECO:0000256" key="4">
    <source>
        <dbReference type="ARBA" id="ARBA00023136"/>
    </source>
</evidence>
<dbReference type="PANTHER" id="PTHR33507">
    <property type="entry name" value="INNER MEMBRANE PROTEIN YBBJ"/>
    <property type="match status" value="1"/>
</dbReference>
<dbReference type="InterPro" id="IPR002810">
    <property type="entry name" value="NfeD-like_C"/>
</dbReference>
<evidence type="ECO:0000256" key="5">
    <source>
        <dbReference type="SAM" id="Phobius"/>
    </source>
</evidence>
<evidence type="ECO:0000256" key="1">
    <source>
        <dbReference type="ARBA" id="ARBA00004141"/>
    </source>
</evidence>
<evidence type="ECO:0000259" key="6">
    <source>
        <dbReference type="Pfam" id="PF01957"/>
    </source>
</evidence>
<gene>
    <name evidence="7" type="ORF">ACFSE6_09835</name>
</gene>
<keyword evidence="4 5" id="KW-0472">Membrane</keyword>
<evidence type="ECO:0000256" key="3">
    <source>
        <dbReference type="ARBA" id="ARBA00022989"/>
    </source>
</evidence>
<evidence type="ECO:0000256" key="2">
    <source>
        <dbReference type="ARBA" id="ARBA00022692"/>
    </source>
</evidence>
<keyword evidence="3 5" id="KW-1133">Transmembrane helix</keyword>
<name>A0ABW4L7V2_9MICO</name>
<dbReference type="Proteomes" id="UP001597277">
    <property type="component" value="Unassembled WGS sequence"/>
</dbReference>
<proteinExistence type="predicted"/>
<sequence length="157" mass="16843">MAWLWWLGAALVLGVVEMLTVDLIFLMLAGGALAGMLAALLGAPFWVQLIVAGVVSVVLLFVVRPWAKEFLERSTPETRTNVAAHVGREATVVSEVTERAGRVKLAGEVWSARTEHAGALLPVDATVRVVRIDGATAVVEPLPDHLTDQTYYPPYGG</sequence>
<dbReference type="SUPFAM" id="SSF141322">
    <property type="entry name" value="NfeD domain-like"/>
    <property type="match status" value="1"/>
</dbReference>
<dbReference type="EMBL" id="JBHUEE010000004">
    <property type="protein sequence ID" value="MFD1718136.1"/>
    <property type="molecule type" value="Genomic_DNA"/>
</dbReference>
<dbReference type="RefSeq" id="WP_388005805.1">
    <property type="nucleotide sequence ID" value="NZ_JBHUEE010000004.1"/>
</dbReference>